<dbReference type="InterPro" id="IPR046070">
    <property type="entry name" value="DUF6029"/>
</dbReference>
<dbReference type="RefSeq" id="WP_014561503.1">
    <property type="nucleotide sequence ID" value="NC_017464.1"/>
</dbReference>
<reference evidence="2 3" key="1">
    <citation type="journal article" date="2012" name="Front. Microbiol.">
        <title>Complete genome of Ignavibacterium album, a metabolically versatile, flagellated, facultative anaerobe from the phylum Chlorobi.</title>
        <authorList>
            <person name="Liu Z."/>
            <person name="Frigaard N.-U."/>
            <person name="Vogl K."/>
            <person name="Iino T."/>
            <person name="Ohkuma M."/>
            <person name="Overmann J."/>
            <person name="Bryant D.A."/>
        </authorList>
    </citation>
    <scope>NUCLEOTIDE SEQUENCE [LARGE SCALE GENOMIC DNA]</scope>
    <source>
        <strain evidence="3">DSM 19864 / JCM 16511 / NBRC 101810 / Mat9-16</strain>
    </source>
</reference>
<proteinExistence type="predicted"/>
<accession>I0AN05</accession>
<dbReference type="AlphaFoldDB" id="I0AN05"/>
<keyword evidence="3" id="KW-1185">Reference proteome</keyword>
<dbReference type="OrthoDB" id="5480631at2"/>
<evidence type="ECO:0000256" key="1">
    <source>
        <dbReference type="SAM" id="SignalP"/>
    </source>
</evidence>
<protein>
    <recommendedName>
        <fullName evidence="4">Alginate export domain-containing protein</fullName>
    </recommendedName>
</protein>
<gene>
    <name evidence="2" type="ordered locus">IALB_2659</name>
</gene>
<evidence type="ECO:0000313" key="3">
    <source>
        <dbReference type="Proteomes" id="UP000007394"/>
    </source>
</evidence>
<dbReference type="HOGENOM" id="CLU_491626_0_0_10"/>
<evidence type="ECO:0000313" key="2">
    <source>
        <dbReference type="EMBL" id="AFH50362.1"/>
    </source>
</evidence>
<feature type="signal peptide" evidence="1">
    <location>
        <begin position="1"/>
        <end position="21"/>
    </location>
</feature>
<dbReference type="eggNOG" id="COG3203">
    <property type="taxonomic scope" value="Bacteria"/>
</dbReference>
<dbReference type="KEGG" id="ial:IALB_2659"/>
<feature type="chain" id="PRO_5003624131" description="Alginate export domain-containing protein" evidence="1">
    <location>
        <begin position="22"/>
        <end position="513"/>
    </location>
</feature>
<dbReference type="EMBL" id="CP003418">
    <property type="protein sequence ID" value="AFH50362.1"/>
    <property type="molecule type" value="Genomic_DNA"/>
</dbReference>
<name>I0AN05_IGNAJ</name>
<dbReference type="Proteomes" id="UP000007394">
    <property type="component" value="Chromosome"/>
</dbReference>
<evidence type="ECO:0008006" key="4">
    <source>
        <dbReference type="Google" id="ProtNLM"/>
    </source>
</evidence>
<keyword evidence="1" id="KW-0732">Signal</keyword>
<sequence length="513" mass="58925">MLKQIFIHSSFLVFLTTISFAQSDDSWFLLPEGLGVQNHLEYSFNVDTKREIFENWTNVDYMKGIFSAGFRFEAFQPNDPDPSISRGKVRYADIAYKYISLDIGDLDKGVKITAGNFYTLFGRGMILKSYEDRNIRIDNNLIGVKAEGHLYDFHLTALSGSAANSQNLRKDILHAFDISYRGLNFLKLGFTHAANLPEDESSAKTSLTSVRLEPTIWNLDFYFEIGIKQNSDIQRNVFKDEESIIGKGFYGNTNFYYGPLAVTGEYKLYDNFAFTSSDGTIFYNTPPSLRKEYTYLLLNRHPSPLDQSNEKGFQIEVNYTLDDETNFQTSYGLTQTLPRSSYFQRVNGFDLETVTHFKEFFAQAYHSWSDEINTTLSLGYNEELSSNTKNLTPVFEGKYYFGEVNTLKLILEHQHTTNRITSEKYFSDVISIEYLRSPLFNVAWVSEIQTKEPEEGKTIRKVWSFVQFGYKIASHTDLSLLIGSRQAGNICIGGVCRFEPEFKGIEFKMLTRL</sequence>
<dbReference type="Pfam" id="PF19494">
    <property type="entry name" value="DUF6029"/>
    <property type="match status" value="1"/>
</dbReference>
<organism evidence="2 3">
    <name type="scientific">Ignavibacterium album (strain DSM 19864 / JCM 16511 / NBRC 101810 / Mat9-16)</name>
    <dbReference type="NCBI Taxonomy" id="945713"/>
    <lineage>
        <taxon>Bacteria</taxon>
        <taxon>Pseudomonadati</taxon>
        <taxon>Ignavibacteriota</taxon>
        <taxon>Ignavibacteria</taxon>
        <taxon>Ignavibacteriales</taxon>
        <taxon>Ignavibacteriaceae</taxon>
        <taxon>Ignavibacterium</taxon>
    </lineage>
</organism>
<dbReference type="STRING" id="945713.IALB_2659"/>